<dbReference type="NCBIfam" id="NF004167">
    <property type="entry name" value="PRK05632.1"/>
    <property type="match status" value="1"/>
</dbReference>
<comment type="subcellular location">
    <subcellularLocation>
        <location evidence="1 12">Cytoplasm</location>
    </subcellularLocation>
</comment>
<evidence type="ECO:0000256" key="2">
    <source>
        <dbReference type="ARBA" id="ARBA00004989"/>
    </source>
</evidence>
<comment type="subunit">
    <text evidence="5">Homohexamer.</text>
</comment>
<evidence type="ECO:0000256" key="6">
    <source>
        <dbReference type="ARBA" id="ARBA00012707"/>
    </source>
</evidence>
<dbReference type="GO" id="GO:0008959">
    <property type="term" value="F:phosphate acetyltransferase activity"/>
    <property type="evidence" value="ECO:0007669"/>
    <property type="project" value="UniProtKB-EC"/>
</dbReference>
<comment type="caution">
    <text evidence="15">The sequence shown here is derived from an EMBL/GenBank/DDBJ whole genome shotgun (WGS) entry which is preliminary data.</text>
</comment>
<evidence type="ECO:0000259" key="13">
    <source>
        <dbReference type="Pfam" id="PF01515"/>
    </source>
</evidence>
<evidence type="ECO:0000313" key="15">
    <source>
        <dbReference type="EMBL" id="MCA6078939.1"/>
    </source>
</evidence>
<dbReference type="InterPro" id="IPR050500">
    <property type="entry name" value="Phos_Acetyltrans/Butyryltrans"/>
</dbReference>
<dbReference type="Pfam" id="PF01515">
    <property type="entry name" value="PTA_PTB"/>
    <property type="match status" value="1"/>
</dbReference>
<dbReference type="CDD" id="cd03109">
    <property type="entry name" value="DTBS"/>
    <property type="match status" value="1"/>
</dbReference>
<dbReference type="RefSeq" id="WP_225699797.1">
    <property type="nucleotide sequence ID" value="NZ_JAIXNE010000007.1"/>
</dbReference>
<dbReference type="EMBL" id="JAIXNE010000007">
    <property type="protein sequence ID" value="MCA6078939.1"/>
    <property type="molecule type" value="Genomic_DNA"/>
</dbReference>
<evidence type="ECO:0000256" key="3">
    <source>
        <dbReference type="ARBA" id="ARBA00008756"/>
    </source>
</evidence>
<evidence type="ECO:0000256" key="9">
    <source>
        <dbReference type="ARBA" id="ARBA00022679"/>
    </source>
</evidence>
<proteinExistence type="inferred from homology"/>
<dbReference type="SUPFAM" id="SSF53659">
    <property type="entry name" value="Isocitrate/Isopropylmalate dehydrogenase-like"/>
    <property type="match status" value="1"/>
</dbReference>
<dbReference type="NCBIfam" id="TIGR00651">
    <property type="entry name" value="pta"/>
    <property type="match status" value="1"/>
</dbReference>
<dbReference type="AlphaFoldDB" id="A0A9X1HVB0"/>
<evidence type="ECO:0000256" key="7">
    <source>
        <dbReference type="ARBA" id="ARBA00021528"/>
    </source>
</evidence>
<dbReference type="InterPro" id="IPR028979">
    <property type="entry name" value="Ser_kin/Pase_Hpr-like_N_sf"/>
</dbReference>
<feature type="domain" description="DRTGG" evidence="14">
    <location>
        <begin position="217"/>
        <end position="329"/>
    </location>
</feature>
<evidence type="ECO:0000256" key="10">
    <source>
        <dbReference type="ARBA" id="ARBA00023315"/>
    </source>
</evidence>
<dbReference type="InterPro" id="IPR002505">
    <property type="entry name" value="PTA_PTB"/>
</dbReference>
<protein>
    <recommendedName>
        <fullName evidence="7 12">Phosphate acetyltransferase</fullName>
        <ecNumber evidence="6 12">2.3.1.8</ecNumber>
    </recommendedName>
    <alternativeName>
        <fullName evidence="11 12">Phosphotransacetylase</fullName>
    </alternativeName>
</protein>
<dbReference type="InterPro" id="IPR016475">
    <property type="entry name" value="P-Actrans_bac"/>
</dbReference>
<reference evidence="15" key="1">
    <citation type="submission" date="2021-09" db="EMBL/GenBank/DDBJ databases">
        <title>Fulvivirga sp. isolated from coastal sediment.</title>
        <authorList>
            <person name="Yu H."/>
        </authorList>
    </citation>
    <scope>NUCLEOTIDE SEQUENCE</scope>
    <source>
        <strain evidence="15">1062</strain>
    </source>
</reference>
<dbReference type="PIRSF" id="PIRSF006107">
    <property type="entry name" value="PhpActrans_proteobac"/>
    <property type="match status" value="1"/>
</dbReference>
<dbReference type="SUPFAM" id="SSF52540">
    <property type="entry name" value="P-loop containing nucleoside triphosphate hydrolases"/>
    <property type="match status" value="1"/>
</dbReference>
<dbReference type="PANTHER" id="PTHR43356">
    <property type="entry name" value="PHOSPHATE ACETYLTRANSFERASE"/>
    <property type="match status" value="1"/>
</dbReference>
<evidence type="ECO:0000256" key="4">
    <source>
        <dbReference type="ARBA" id="ARBA00009786"/>
    </source>
</evidence>
<sequence length="699" mass="77506">MANSIYITTAEPHCGKSLICLGIMDNVLRRTKRVSFFRPIITSNDPDKKDKNIELILSHFQLDQSYDDAYAFHQKEAQELISAGQTNELLDRIIQKYKHLETKSDFILCEGTDFIKESSAFEFGINIQVAKNLGSPVLVIGRGDLGRSPEEALTPVRLAIESFHEQDYDVMGAIINRTDPEKTDQLLEAMNRQWPSDKLLRAVIPSVDLLKSPTVSEVVNHLNAKVLYGKDQLNNQVYRYSIAAMQLQNYLTKLTENCLIITPGDRGEIILGTLQAHQSKNYPQIAAIVLSTGLDPDPAISKLLDGIPDIIPILSVESNTYDTATALNQIHAYITPNNMAKIHASLRLFDEYVDMEQLESRTSRIVSRGMTPRMFQYILTQKARSAKKHIVLPEGEDERILKAAEILVEQGIVNLTLLGLREEIEKKILMLGLNLTSENINIIEPEQHRKFDDYVDTFYNLRKEKGITRDMAKDAMMDVSYFGTMMVYQGDADGMVSGAVHTTQHTIRPALQFVKTKPGYAIVSSLFFMCLEDRVLAYADCAINPNPNAAELAEIAIATAHTARAFGIEPRVAMLSYSSGKSGQGADVEKVREATEIVQSKNPDFKIEGPLQYDAAVDLEVGEKKVPGSEVAGKATVLIFPDLNTGNNTYKAVQRETGAVAIGPVLQGLNKPVNDLSRGCTVTDIVNTVIITAIQAQSN</sequence>
<keyword evidence="8 12" id="KW-0963">Cytoplasm</keyword>
<evidence type="ECO:0000259" key="14">
    <source>
        <dbReference type="Pfam" id="PF07085"/>
    </source>
</evidence>
<evidence type="ECO:0000256" key="1">
    <source>
        <dbReference type="ARBA" id="ARBA00004496"/>
    </source>
</evidence>
<comment type="function">
    <text evidence="12">Involved in acetate metabolism.</text>
</comment>
<dbReference type="Pfam" id="PF13500">
    <property type="entry name" value="AAA_26"/>
    <property type="match status" value="1"/>
</dbReference>
<dbReference type="Gene3D" id="3.40.1390.20">
    <property type="entry name" value="HprK N-terminal domain-like"/>
    <property type="match status" value="1"/>
</dbReference>
<dbReference type="SUPFAM" id="SSF75138">
    <property type="entry name" value="HprK N-terminal domain-like"/>
    <property type="match status" value="1"/>
</dbReference>
<dbReference type="GO" id="GO:0005737">
    <property type="term" value="C:cytoplasm"/>
    <property type="evidence" value="ECO:0007669"/>
    <property type="project" value="UniProtKB-SubCell"/>
</dbReference>
<feature type="domain" description="Phosphate acetyl/butaryl transferase" evidence="13">
    <location>
        <begin position="374"/>
        <end position="693"/>
    </location>
</feature>
<accession>A0A9X1HVB0</accession>
<comment type="similarity">
    <text evidence="4 12">In the N-terminal section; belongs to the CobB/CobQ family.</text>
</comment>
<evidence type="ECO:0000256" key="12">
    <source>
        <dbReference type="PIRNR" id="PIRNR006107"/>
    </source>
</evidence>
<dbReference type="InterPro" id="IPR010766">
    <property type="entry name" value="DRTGG"/>
</dbReference>
<dbReference type="EC" id="2.3.1.8" evidence="6 12"/>
<keyword evidence="9 12" id="KW-0808">Transferase</keyword>
<dbReference type="NCBIfam" id="NF007233">
    <property type="entry name" value="PRK09653.1"/>
    <property type="match status" value="1"/>
</dbReference>
<dbReference type="Gene3D" id="3.40.50.10750">
    <property type="entry name" value="Isocitrate/Isopropylmalate dehydrogenase-like"/>
    <property type="match status" value="1"/>
</dbReference>
<evidence type="ECO:0000256" key="5">
    <source>
        <dbReference type="ARBA" id="ARBA00011643"/>
    </source>
</evidence>
<comment type="pathway">
    <text evidence="2 12">Metabolic intermediate biosynthesis; acetyl-CoA biosynthesis; acetyl-CoA from acetate: step 2/2.</text>
</comment>
<dbReference type="Proteomes" id="UP001139409">
    <property type="component" value="Unassembled WGS sequence"/>
</dbReference>
<name>A0A9X1HVB0_9BACT</name>
<keyword evidence="16" id="KW-1185">Reference proteome</keyword>
<comment type="catalytic activity">
    <reaction evidence="12">
        <text>acetyl-CoA + phosphate = acetyl phosphate + CoA</text>
        <dbReference type="Rhea" id="RHEA:19521"/>
        <dbReference type="ChEBI" id="CHEBI:22191"/>
        <dbReference type="ChEBI" id="CHEBI:43474"/>
        <dbReference type="ChEBI" id="CHEBI:57287"/>
        <dbReference type="ChEBI" id="CHEBI:57288"/>
        <dbReference type="EC" id="2.3.1.8"/>
    </reaction>
</comment>
<dbReference type="InterPro" id="IPR042113">
    <property type="entry name" value="P_AcTrfase_dom1"/>
</dbReference>
<keyword evidence="10 12" id="KW-0012">Acyltransferase</keyword>
<dbReference type="Gene3D" id="3.40.50.10950">
    <property type="match status" value="1"/>
</dbReference>
<comment type="domain">
    <text evidence="12">The N-terminal region seems to be important for proper quaternary structure. The C-terminal region contains the substrate-binding site.</text>
</comment>
<comment type="similarity">
    <text evidence="3 12">In the C-terminal section; belongs to the phosphate acetyltransferase and butyryltransferase family.</text>
</comment>
<dbReference type="Gene3D" id="3.40.50.300">
    <property type="entry name" value="P-loop containing nucleotide triphosphate hydrolases"/>
    <property type="match status" value="1"/>
</dbReference>
<dbReference type="Pfam" id="PF07085">
    <property type="entry name" value="DRTGG"/>
    <property type="match status" value="1"/>
</dbReference>
<dbReference type="InterPro" id="IPR027417">
    <property type="entry name" value="P-loop_NTPase"/>
</dbReference>
<dbReference type="PANTHER" id="PTHR43356:SF3">
    <property type="entry name" value="PHOSPHATE ACETYLTRANSFERASE"/>
    <property type="match status" value="1"/>
</dbReference>
<evidence type="ECO:0000256" key="11">
    <source>
        <dbReference type="ARBA" id="ARBA00031108"/>
    </source>
</evidence>
<dbReference type="FunFam" id="3.40.50.10750:FF:000001">
    <property type="entry name" value="Phosphate acetyltransferase"/>
    <property type="match status" value="1"/>
</dbReference>
<evidence type="ECO:0000313" key="16">
    <source>
        <dbReference type="Proteomes" id="UP001139409"/>
    </source>
</evidence>
<organism evidence="15 16">
    <name type="scientific">Fulvivirga sedimenti</name>
    <dbReference type="NCBI Taxonomy" id="2879465"/>
    <lineage>
        <taxon>Bacteria</taxon>
        <taxon>Pseudomonadati</taxon>
        <taxon>Bacteroidota</taxon>
        <taxon>Cytophagia</taxon>
        <taxon>Cytophagales</taxon>
        <taxon>Fulvivirgaceae</taxon>
        <taxon>Fulvivirga</taxon>
    </lineage>
</organism>
<dbReference type="InterPro" id="IPR004614">
    <property type="entry name" value="P_AcTrfase"/>
</dbReference>
<gene>
    <name evidence="15" type="primary">pta</name>
    <name evidence="15" type="ORF">LDX50_28955</name>
</gene>
<evidence type="ECO:0000256" key="8">
    <source>
        <dbReference type="ARBA" id="ARBA00022490"/>
    </source>
</evidence>
<dbReference type="InterPro" id="IPR042112">
    <property type="entry name" value="P_AcTrfase_dom2"/>
</dbReference>